<reference evidence="1 2" key="1">
    <citation type="submission" date="2018-06" db="EMBL/GenBank/DDBJ databases">
        <title>Three novel Pseudomonas species isolated from symptomatic oak.</title>
        <authorList>
            <person name="Bueno-Gonzalez V."/>
            <person name="Brady C."/>
        </authorList>
    </citation>
    <scope>NUCLEOTIDE SEQUENCE [LARGE SCALE GENOMIC DNA]</scope>
    <source>
        <strain evidence="1 2">P6B</strain>
    </source>
</reference>
<accession>A0A4Q9R5T8</accession>
<dbReference type="EMBL" id="QJUL01000006">
    <property type="protein sequence ID" value="TBU95902.1"/>
    <property type="molecule type" value="Genomic_DNA"/>
</dbReference>
<name>A0A4Q9R5T8_9GAMM</name>
<protein>
    <submittedName>
        <fullName evidence="1">ABC transporter substrate-binding protein</fullName>
    </submittedName>
</protein>
<dbReference type="Proteomes" id="UP000293172">
    <property type="component" value="Unassembled WGS sequence"/>
</dbReference>
<evidence type="ECO:0000313" key="1">
    <source>
        <dbReference type="EMBL" id="TBU95902.1"/>
    </source>
</evidence>
<organism evidence="1 2">
    <name type="scientific">Phytopseudomonas dryadis</name>
    <dbReference type="NCBI Taxonomy" id="2487520"/>
    <lineage>
        <taxon>Bacteria</taxon>
        <taxon>Pseudomonadati</taxon>
        <taxon>Pseudomonadota</taxon>
        <taxon>Gammaproteobacteria</taxon>
        <taxon>Pseudomonadales</taxon>
        <taxon>Pseudomonadaceae</taxon>
        <taxon>Phytopseudomonas</taxon>
    </lineage>
</organism>
<gene>
    <name evidence="1" type="ORF">DNK44_06120</name>
</gene>
<dbReference type="SUPFAM" id="SSF53850">
    <property type="entry name" value="Periplasmic binding protein-like II"/>
    <property type="match status" value="1"/>
</dbReference>
<comment type="caution">
    <text evidence="1">The sequence shown here is derived from an EMBL/GenBank/DDBJ whole genome shotgun (WGS) entry which is preliminary data.</text>
</comment>
<dbReference type="OrthoDB" id="5765098at2"/>
<sequence length="261" mass="29792">MGLGQRPGDESGLRLSAGGRMRRVGWLALLWMLGACAWAESSVPAQIRLASDVWVDRTNADGTGMSWDILRLIFEPAGVRLEVQIVPYTRSVGLVQRGEADAWVASYLDEVGTGVIYPRWHYDSDQISALGLAEKPVPELQTLGESRLVWMRGYAYQRYMPNLHHYNELLRRGGILPMLAYDHTDYYIDARPEVEEVLAEADDPSRYRVTDLIRLPLYIGFADTPRGHALAALYDRRMDELVEQGALRPIFERWQQYYPFD</sequence>
<proteinExistence type="predicted"/>
<evidence type="ECO:0000313" key="2">
    <source>
        <dbReference type="Proteomes" id="UP000293172"/>
    </source>
</evidence>
<dbReference type="Gene3D" id="3.40.190.10">
    <property type="entry name" value="Periplasmic binding protein-like II"/>
    <property type="match status" value="2"/>
</dbReference>
<dbReference type="AlphaFoldDB" id="A0A4Q9R5T8"/>